<dbReference type="EMBL" id="KK107235">
    <property type="protein sequence ID" value="EZA54881.1"/>
    <property type="molecule type" value="Genomic_DNA"/>
</dbReference>
<feature type="region of interest" description="Disordered" evidence="1">
    <location>
        <begin position="1"/>
        <end position="56"/>
    </location>
</feature>
<name>A0A026WGQ9_OOCBI</name>
<dbReference type="AlphaFoldDB" id="A0A026WGQ9"/>
<gene>
    <name evidence="2" type="ORF">X777_05384</name>
</gene>
<dbReference type="Proteomes" id="UP000053097">
    <property type="component" value="Unassembled WGS sequence"/>
</dbReference>
<evidence type="ECO:0000256" key="1">
    <source>
        <dbReference type="SAM" id="MobiDB-lite"/>
    </source>
</evidence>
<proteinExistence type="predicted"/>
<reference evidence="2 3" key="1">
    <citation type="journal article" date="2014" name="Curr. Biol.">
        <title>The genome of the clonal raider ant Cerapachys biroi.</title>
        <authorList>
            <person name="Oxley P.R."/>
            <person name="Ji L."/>
            <person name="Fetter-Pruneda I."/>
            <person name="McKenzie S.K."/>
            <person name="Li C."/>
            <person name="Hu H."/>
            <person name="Zhang G."/>
            <person name="Kronauer D.J."/>
        </authorList>
    </citation>
    <scope>NUCLEOTIDE SEQUENCE [LARGE SCALE GENOMIC DNA]</scope>
</reference>
<feature type="compositionally biased region" description="Polar residues" evidence="1">
    <location>
        <begin position="30"/>
        <end position="48"/>
    </location>
</feature>
<protein>
    <submittedName>
        <fullName evidence="2">Uncharacterized protein</fullName>
    </submittedName>
</protein>
<evidence type="ECO:0000313" key="3">
    <source>
        <dbReference type="Proteomes" id="UP000053097"/>
    </source>
</evidence>
<accession>A0A026WGQ9</accession>
<organism evidence="2 3">
    <name type="scientific">Ooceraea biroi</name>
    <name type="common">Clonal raider ant</name>
    <name type="synonym">Cerapachys biroi</name>
    <dbReference type="NCBI Taxonomy" id="2015173"/>
    <lineage>
        <taxon>Eukaryota</taxon>
        <taxon>Metazoa</taxon>
        <taxon>Ecdysozoa</taxon>
        <taxon>Arthropoda</taxon>
        <taxon>Hexapoda</taxon>
        <taxon>Insecta</taxon>
        <taxon>Pterygota</taxon>
        <taxon>Neoptera</taxon>
        <taxon>Endopterygota</taxon>
        <taxon>Hymenoptera</taxon>
        <taxon>Apocrita</taxon>
        <taxon>Aculeata</taxon>
        <taxon>Formicoidea</taxon>
        <taxon>Formicidae</taxon>
        <taxon>Dorylinae</taxon>
        <taxon>Ooceraea</taxon>
    </lineage>
</organism>
<feature type="compositionally biased region" description="Basic and acidic residues" evidence="1">
    <location>
        <begin position="15"/>
        <end position="27"/>
    </location>
</feature>
<sequence>MMAVSSDWGLKKPASHTDDGNWREKFVARLSNSQQEIDEPASQTQQRRISPASPHRRHLVEEQRVLQILHVRRYGELSFEAQIQLAQRAFDLGRQEIHPLAFLEGDDHVGRTLLHLCHDLRHVEFFGQFLYYIVQRLFYLRERDMELENGQPRTSYSVYIF</sequence>
<evidence type="ECO:0000313" key="2">
    <source>
        <dbReference type="EMBL" id="EZA54881.1"/>
    </source>
</evidence>
<keyword evidence="3" id="KW-1185">Reference proteome</keyword>